<comment type="caution">
    <text evidence="2">The sequence shown here is derived from an EMBL/GenBank/DDBJ whole genome shotgun (WGS) entry which is preliminary data.</text>
</comment>
<dbReference type="Pfam" id="PF10551">
    <property type="entry name" value="MULE"/>
    <property type="match status" value="1"/>
</dbReference>
<dbReference type="PANTHER" id="PTHR47718">
    <property type="entry name" value="OS01G0519700 PROTEIN"/>
    <property type="match status" value="1"/>
</dbReference>
<sequence>MAELPPIEGPKPELEREIERYNYGIPQENLIFESRDAAFEYLHDFALSNGYAVSKAQGSDSMKLRLKCHKGGQFDNRQKRPDALEPTIHRMTASKLTGCPFLLTVNCRVDSKWYLSLHNHPPTGPEAMVGISKFRQLSKEQQDRVATLGLKLPPRKVPLVMQAEDPQFQAIAKDVSNVVAKARREKLGGKSPIEYLFNYLKDSYRHAYKVDSFNRVTHLFVTFSGAIKLTKLHHGVIVLDSTYKTNRYKMPLLHGVGVISGYKTFTSFVVFMRGETQVDYSWAIGAMKQAFDVIPPVFLTDCDKSLMAALTTHYPTSANDLCV</sequence>
<gene>
    <name evidence="2" type="ORF">TWF481_012329</name>
</gene>
<organism evidence="2 3">
    <name type="scientific">Arthrobotrys musiformis</name>
    <dbReference type="NCBI Taxonomy" id="47236"/>
    <lineage>
        <taxon>Eukaryota</taxon>
        <taxon>Fungi</taxon>
        <taxon>Dikarya</taxon>
        <taxon>Ascomycota</taxon>
        <taxon>Pezizomycotina</taxon>
        <taxon>Orbiliomycetes</taxon>
        <taxon>Orbiliales</taxon>
        <taxon>Orbiliaceae</taxon>
        <taxon>Arthrobotrys</taxon>
    </lineage>
</organism>
<evidence type="ECO:0000313" key="3">
    <source>
        <dbReference type="Proteomes" id="UP001370758"/>
    </source>
</evidence>
<dbReference type="PANTHER" id="PTHR47718:SF3">
    <property type="entry name" value="PROTEIN FAR1-RELATED SEQUENCE 5-LIKE"/>
    <property type="match status" value="1"/>
</dbReference>
<reference evidence="2 3" key="1">
    <citation type="submission" date="2023-08" db="EMBL/GenBank/DDBJ databases">
        <authorList>
            <person name="Palmer J.M."/>
        </authorList>
    </citation>
    <scope>NUCLEOTIDE SEQUENCE [LARGE SCALE GENOMIC DNA]</scope>
    <source>
        <strain evidence="2 3">TWF481</strain>
    </source>
</reference>
<evidence type="ECO:0000259" key="1">
    <source>
        <dbReference type="Pfam" id="PF10551"/>
    </source>
</evidence>
<accession>A0AAV9VQN6</accession>
<name>A0AAV9VQN6_9PEZI</name>
<proteinExistence type="predicted"/>
<dbReference type="EMBL" id="JAVHJL010000012">
    <property type="protein sequence ID" value="KAK6495560.1"/>
    <property type="molecule type" value="Genomic_DNA"/>
</dbReference>
<dbReference type="InterPro" id="IPR018289">
    <property type="entry name" value="MULE_transposase_dom"/>
</dbReference>
<protein>
    <recommendedName>
        <fullName evidence="1">MULE transposase domain-containing protein</fullName>
    </recommendedName>
</protein>
<dbReference type="Proteomes" id="UP001370758">
    <property type="component" value="Unassembled WGS sequence"/>
</dbReference>
<evidence type="ECO:0000313" key="2">
    <source>
        <dbReference type="EMBL" id="KAK6495560.1"/>
    </source>
</evidence>
<feature type="domain" description="MULE transposase" evidence="1">
    <location>
        <begin position="236"/>
        <end position="323"/>
    </location>
</feature>
<dbReference type="AlphaFoldDB" id="A0AAV9VQN6"/>
<keyword evidence="3" id="KW-1185">Reference proteome</keyword>